<dbReference type="EMBL" id="HE965806">
    <property type="protein sequence ID" value="CCJ53581.1"/>
    <property type="molecule type" value="Genomic_DNA"/>
</dbReference>
<dbReference type="PANTHER" id="PTHR30231">
    <property type="entry name" value="DNA POLYMERASE III SUBUNIT EPSILON"/>
    <property type="match status" value="1"/>
</dbReference>
<dbReference type="InterPro" id="IPR013520">
    <property type="entry name" value="Ribonucl_H"/>
</dbReference>
<dbReference type="Proteomes" id="UP000007564">
    <property type="component" value="Chromosome"/>
</dbReference>
<dbReference type="AlphaFoldDB" id="A0A0C6P5Q8"/>
<dbReference type="GO" id="GO:0045004">
    <property type="term" value="P:DNA replication proofreading"/>
    <property type="evidence" value="ECO:0007669"/>
    <property type="project" value="TreeGrafter"/>
</dbReference>
<comment type="subunit">
    <text evidence="2">DNA polymerase III contains a core (composed of alpha, epsilon and theta chains) that associates with a tau subunit. This core dimerizes to form the POLIII' complex. PolIII' associates with the gamma complex (composed of gamma, delta, delta', psi and chi chains) and with the beta chain to form the complete DNA polymerase III complex.</text>
</comment>
<evidence type="ECO:0000256" key="2">
    <source>
        <dbReference type="ARBA" id="ARBA00026073"/>
    </source>
</evidence>
<dbReference type="RefSeq" id="WP_003810205.1">
    <property type="nucleotide sequence ID" value="NC_019382.1"/>
</dbReference>
<feature type="domain" description="Exonuclease" evidence="3">
    <location>
        <begin position="79"/>
        <end position="245"/>
    </location>
</feature>
<dbReference type="InterPro" id="IPR012337">
    <property type="entry name" value="RNaseH-like_sf"/>
</dbReference>
<dbReference type="Gene3D" id="3.30.420.10">
    <property type="entry name" value="Ribonuclease H-like superfamily/Ribonuclease H"/>
    <property type="match status" value="1"/>
</dbReference>
<keyword evidence="4" id="KW-0540">Nuclease</keyword>
<dbReference type="GeneID" id="93204181"/>
<dbReference type="CDD" id="cd06127">
    <property type="entry name" value="DEDDh"/>
    <property type="match status" value="1"/>
</dbReference>
<dbReference type="GO" id="GO:0008408">
    <property type="term" value="F:3'-5' exonuclease activity"/>
    <property type="evidence" value="ECO:0007669"/>
    <property type="project" value="TreeGrafter"/>
</dbReference>
<evidence type="ECO:0000259" key="3">
    <source>
        <dbReference type="SMART" id="SM00479"/>
    </source>
</evidence>
<proteinExistence type="predicted"/>
<dbReference type="FunFam" id="3.30.420.10:FF:000045">
    <property type="entry name" value="3'-5' exonuclease DinG"/>
    <property type="match status" value="1"/>
</dbReference>
<comment type="function">
    <text evidence="1">DNA polymerase III is a complex, multichain enzyme responsible for most of the replicative synthesis in bacteria. The epsilon subunit contain the editing function and is a proofreading 3'-5' exonuclease.</text>
</comment>
<organism evidence="4 5">
    <name type="scientific">Bordetella bronchiseptica 253</name>
    <dbReference type="NCBI Taxonomy" id="568707"/>
    <lineage>
        <taxon>Bacteria</taxon>
        <taxon>Pseudomonadati</taxon>
        <taxon>Pseudomonadota</taxon>
        <taxon>Betaproteobacteria</taxon>
        <taxon>Burkholderiales</taxon>
        <taxon>Alcaligenaceae</taxon>
        <taxon>Bordetella</taxon>
    </lineage>
</organism>
<dbReference type="PANTHER" id="PTHR30231:SF41">
    <property type="entry name" value="DNA POLYMERASE III SUBUNIT EPSILON"/>
    <property type="match status" value="1"/>
</dbReference>
<accession>A0A0C6P5Q8</accession>
<name>A0A0C6P5Q8_BORBO</name>
<dbReference type="SMART" id="SM00479">
    <property type="entry name" value="EXOIII"/>
    <property type="match status" value="1"/>
</dbReference>
<keyword evidence="4" id="KW-0269">Exonuclease</keyword>
<gene>
    <name evidence="4" type="ORF">BN112_1664</name>
</gene>
<evidence type="ECO:0000313" key="5">
    <source>
        <dbReference type="Proteomes" id="UP000007564"/>
    </source>
</evidence>
<dbReference type="HOGENOM" id="CLU_047806_7_1_4"/>
<reference evidence="4 5" key="1">
    <citation type="journal article" date="2012" name="BMC Genomics">
        <title>Comparative genomics of the classical Bordetella subspecies: the evolution and exchange of virulence-associated diversity amongst closely related pathogens.</title>
        <authorList>
            <person name="Park J."/>
            <person name="Zhang Y."/>
            <person name="Buboltz A.M."/>
            <person name="Zhang X."/>
            <person name="Schuster S.C."/>
            <person name="Ahuja U."/>
            <person name="Liu M."/>
            <person name="Miller J.F."/>
            <person name="Sebaihia M."/>
            <person name="Bentley S.D."/>
            <person name="Parkhill J."/>
            <person name="Harvill E.T."/>
        </authorList>
    </citation>
    <scope>NUCLEOTIDE SEQUENCE [LARGE SCALE GENOMIC DNA]</scope>
    <source>
        <strain evidence="4 5">253</strain>
    </source>
</reference>
<dbReference type="SUPFAM" id="SSF53098">
    <property type="entry name" value="Ribonuclease H-like"/>
    <property type="match status" value="1"/>
</dbReference>
<protein>
    <submittedName>
        <fullName evidence="4">Putative exonuclease</fullName>
    </submittedName>
</protein>
<sequence length="247" mass="27011">MPQMSYILYKTCLAAHRGLSRRRMPVGPAGRCFYCCFGINMAYFRRYTTPHPYGQTLRAGAAAGRASAARDGLRALDGPFVVADLETTGLSVATCEILEFAAVRVSACGQIEREFTQVVRTDGRVPPFISRLTGITQAEVERDGVPVRQAFGDFLDFIEGGPLFFHNASFDRRFLQAAADRTGLPFEAQTHCTLMLARQAWPELPSHKLNVLARHLGASEPTHRALADVRTTVAVALAARARLAAQG</sequence>
<dbReference type="GO" id="GO:0005829">
    <property type="term" value="C:cytosol"/>
    <property type="evidence" value="ECO:0007669"/>
    <property type="project" value="TreeGrafter"/>
</dbReference>
<dbReference type="Pfam" id="PF00929">
    <property type="entry name" value="RNase_T"/>
    <property type="match status" value="1"/>
</dbReference>
<dbReference type="OrthoDB" id="9803913at2"/>
<keyword evidence="4" id="KW-0378">Hydrolase</keyword>
<dbReference type="InterPro" id="IPR036397">
    <property type="entry name" value="RNaseH_sf"/>
</dbReference>
<evidence type="ECO:0000313" key="4">
    <source>
        <dbReference type="EMBL" id="CCJ53581.1"/>
    </source>
</evidence>
<evidence type="ECO:0000256" key="1">
    <source>
        <dbReference type="ARBA" id="ARBA00025483"/>
    </source>
</evidence>
<dbReference type="GO" id="GO:0003676">
    <property type="term" value="F:nucleic acid binding"/>
    <property type="evidence" value="ECO:0007669"/>
    <property type="project" value="InterPro"/>
</dbReference>
<dbReference type="KEGG" id="bbh:BN112_1664"/>